<dbReference type="AlphaFoldDB" id="A0A1T4NEF7"/>
<gene>
    <name evidence="6" type="primary">prmA</name>
    <name evidence="7" type="ORF">SAMN02745885_00871</name>
</gene>
<proteinExistence type="inferred from homology"/>
<feature type="binding site" evidence="6">
    <location>
        <position position="248"/>
    </location>
    <ligand>
        <name>S-adenosyl-L-methionine</name>
        <dbReference type="ChEBI" id="CHEBI:59789"/>
    </ligand>
</feature>
<dbReference type="InterPro" id="IPR029063">
    <property type="entry name" value="SAM-dependent_MTases_sf"/>
</dbReference>
<keyword evidence="7" id="KW-0687">Ribonucleoprotein</keyword>
<dbReference type="PIRSF" id="PIRSF000401">
    <property type="entry name" value="RPL11_MTase"/>
    <property type="match status" value="1"/>
</dbReference>
<dbReference type="GO" id="GO:0016279">
    <property type="term" value="F:protein-lysine N-methyltransferase activity"/>
    <property type="evidence" value="ECO:0007669"/>
    <property type="project" value="RHEA"/>
</dbReference>
<accession>A0A1T4NEF7</accession>
<evidence type="ECO:0000256" key="3">
    <source>
        <dbReference type="ARBA" id="ARBA00022603"/>
    </source>
</evidence>
<feature type="binding site" evidence="6">
    <location>
        <position position="183"/>
    </location>
    <ligand>
        <name>S-adenosyl-L-methionine</name>
        <dbReference type="ChEBI" id="CHEBI:59789"/>
    </ligand>
</feature>
<name>A0A1T4NEF7_9FIRM</name>
<evidence type="ECO:0000256" key="6">
    <source>
        <dbReference type="HAMAP-Rule" id="MF_00735"/>
    </source>
</evidence>
<dbReference type="NCBIfam" id="TIGR00406">
    <property type="entry name" value="prmA"/>
    <property type="match status" value="1"/>
</dbReference>
<dbReference type="InterPro" id="IPR004498">
    <property type="entry name" value="Ribosomal_PrmA_MeTrfase"/>
</dbReference>
<evidence type="ECO:0000313" key="8">
    <source>
        <dbReference type="Proteomes" id="UP000189933"/>
    </source>
</evidence>
<keyword evidence="2 6" id="KW-0963">Cytoplasm</keyword>
<dbReference type="PANTHER" id="PTHR43648">
    <property type="entry name" value="ELECTRON TRANSFER FLAVOPROTEIN BETA SUBUNIT LYSINE METHYLTRANSFERASE"/>
    <property type="match status" value="1"/>
</dbReference>
<dbReference type="EC" id="2.1.1.-" evidence="6"/>
<keyword evidence="5 6" id="KW-0949">S-adenosyl-L-methionine</keyword>
<evidence type="ECO:0000313" key="7">
    <source>
        <dbReference type="EMBL" id="SJZ77649.1"/>
    </source>
</evidence>
<dbReference type="Gene3D" id="3.40.50.150">
    <property type="entry name" value="Vaccinia Virus protein VP39"/>
    <property type="match status" value="1"/>
</dbReference>
<sequence>MKWQEIQVTVHRDGVEAVANILHETGANGVIIEDPQLKWQYIEEKRWDYYEFPEEEAGDPDLVVVKAYLPEGTKLAAQVEDVKRAVNDLKHYHLPGLYCELAFSLVDDQDWATSWKKYFKTEKIGEKIVIKPTWEDYQAQDGEIVVELDPGMAFGTGTHPTTAMCIRALEKLFPGPRVVYDVGTGSGVLAIVAAKLGAEDVLAIDLDETAVKVAWENADQNDVTHIVRVEEGNLLDTVAEPADLIIANIIADIIIMVTPAVKEHLLPGGRFLCSGIIEEREQEVRAALEVSGLTIVETWRDSGWVAMLAERR</sequence>
<evidence type="ECO:0000256" key="2">
    <source>
        <dbReference type="ARBA" id="ARBA00022490"/>
    </source>
</evidence>
<protein>
    <recommendedName>
        <fullName evidence="6">Ribosomal protein L11 methyltransferase</fullName>
        <shortName evidence="6">L11 Mtase</shortName>
        <ecNumber evidence="6">2.1.1.-</ecNumber>
    </recommendedName>
</protein>
<feature type="binding site" evidence="6">
    <location>
        <position position="162"/>
    </location>
    <ligand>
        <name>S-adenosyl-L-methionine</name>
        <dbReference type="ChEBI" id="CHEBI:59789"/>
    </ligand>
</feature>
<reference evidence="8" key="1">
    <citation type="submission" date="2017-02" db="EMBL/GenBank/DDBJ databases">
        <authorList>
            <person name="Varghese N."/>
            <person name="Submissions S."/>
        </authorList>
    </citation>
    <scope>NUCLEOTIDE SEQUENCE [LARGE SCALE GENOMIC DNA]</scope>
    <source>
        <strain evidence="8">DSM 16521</strain>
    </source>
</reference>
<keyword evidence="3 6" id="KW-0489">Methyltransferase</keyword>
<feature type="binding site" evidence="6">
    <location>
        <position position="205"/>
    </location>
    <ligand>
        <name>S-adenosyl-L-methionine</name>
        <dbReference type="ChEBI" id="CHEBI:59789"/>
    </ligand>
</feature>
<evidence type="ECO:0000256" key="4">
    <source>
        <dbReference type="ARBA" id="ARBA00022679"/>
    </source>
</evidence>
<keyword evidence="7" id="KW-0689">Ribosomal protein</keyword>
<comment type="subcellular location">
    <subcellularLocation>
        <location evidence="6">Cytoplasm</location>
    </subcellularLocation>
</comment>
<dbReference type="EMBL" id="FUXM01000007">
    <property type="protein sequence ID" value="SJZ77649.1"/>
    <property type="molecule type" value="Genomic_DNA"/>
</dbReference>
<keyword evidence="4 6" id="KW-0808">Transferase</keyword>
<dbReference type="HAMAP" id="MF_00735">
    <property type="entry name" value="Methyltr_PrmA"/>
    <property type="match status" value="1"/>
</dbReference>
<evidence type="ECO:0000256" key="5">
    <source>
        <dbReference type="ARBA" id="ARBA00022691"/>
    </source>
</evidence>
<evidence type="ECO:0000256" key="1">
    <source>
        <dbReference type="ARBA" id="ARBA00009741"/>
    </source>
</evidence>
<dbReference type="GO" id="GO:0005737">
    <property type="term" value="C:cytoplasm"/>
    <property type="evidence" value="ECO:0007669"/>
    <property type="project" value="UniProtKB-SubCell"/>
</dbReference>
<dbReference type="RefSeq" id="WP_078665068.1">
    <property type="nucleotide sequence ID" value="NZ_FUXM01000007.1"/>
</dbReference>
<dbReference type="Pfam" id="PF06325">
    <property type="entry name" value="PrmA"/>
    <property type="match status" value="1"/>
</dbReference>
<comment type="function">
    <text evidence="6">Methylates ribosomal protein L11.</text>
</comment>
<dbReference type="GO" id="GO:0032259">
    <property type="term" value="P:methylation"/>
    <property type="evidence" value="ECO:0007669"/>
    <property type="project" value="UniProtKB-KW"/>
</dbReference>
<dbReference type="PANTHER" id="PTHR43648:SF1">
    <property type="entry name" value="ELECTRON TRANSFER FLAVOPROTEIN BETA SUBUNIT LYSINE METHYLTRANSFERASE"/>
    <property type="match status" value="1"/>
</dbReference>
<dbReference type="CDD" id="cd02440">
    <property type="entry name" value="AdoMet_MTases"/>
    <property type="match status" value="1"/>
</dbReference>
<dbReference type="SUPFAM" id="SSF53335">
    <property type="entry name" value="S-adenosyl-L-methionine-dependent methyltransferases"/>
    <property type="match status" value="1"/>
</dbReference>
<comment type="catalytic activity">
    <reaction evidence="6">
        <text>L-lysyl-[protein] + 3 S-adenosyl-L-methionine = N(6),N(6),N(6)-trimethyl-L-lysyl-[protein] + 3 S-adenosyl-L-homocysteine + 3 H(+)</text>
        <dbReference type="Rhea" id="RHEA:54192"/>
        <dbReference type="Rhea" id="RHEA-COMP:9752"/>
        <dbReference type="Rhea" id="RHEA-COMP:13826"/>
        <dbReference type="ChEBI" id="CHEBI:15378"/>
        <dbReference type="ChEBI" id="CHEBI:29969"/>
        <dbReference type="ChEBI" id="CHEBI:57856"/>
        <dbReference type="ChEBI" id="CHEBI:59789"/>
        <dbReference type="ChEBI" id="CHEBI:61961"/>
    </reaction>
</comment>
<keyword evidence="8" id="KW-1185">Reference proteome</keyword>
<dbReference type="GO" id="GO:0005840">
    <property type="term" value="C:ribosome"/>
    <property type="evidence" value="ECO:0007669"/>
    <property type="project" value="UniProtKB-KW"/>
</dbReference>
<dbReference type="Proteomes" id="UP000189933">
    <property type="component" value="Unassembled WGS sequence"/>
</dbReference>
<organism evidence="7 8">
    <name type="scientific">Carboxydocella sporoproducens DSM 16521</name>
    <dbReference type="NCBI Taxonomy" id="1121270"/>
    <lineage>
        <taxon>Bacteria</taxon>
        <taxon>Bacillati</taxon>
        <taxon>Bacillota</taxon>
        <taxon>Clostridia</taxon>
        <taxon>Eubacteriales</taxon>
        <taxon>Clostridiales Family XVI. Incertae Sedis</taxon>
        <taxon>Carboxydocella</taxon>
    </lineage>
</organism>
<comment type="similarity">
    <text evidence="1 6">Belongs to the methyltransferase superfamily. PrmA family.</text>
</comment>
<dbReference type="InterPro" id="IPR050078">
    <property type="entry name" value="Ribosomal_L11_MeTrfase_PrmA"/>
</dbReference>
<dbReference type="OrthoDB" id="9785995at2"/>